<dbReference type="InParanoid" id="E9GPJ6"/>
<proteinExistence type="predicted"/>
<accession>E9GPJ6</accession>
<name>E9GPJ6_DAPPU</name>
<dbReference type="PANTHER" id="PTHR46954:SF1">
    <property type="entry name" value="C2H2-TYPE DOMAIN-CONTAINING PROTEIN"/>
    <property type="match status" value="1"/>
</dbReference>
<dbReference type="EMBL" id="GL732556">
    <property type="protein sequence ID" value="EFX78649.1"/>
    <property type="molecule type" value="Genomic_DNA"/>
</dbReference>
<dbReference type="OMA" id="LLERMCK"/>
<keyword evidence="1" id="KW-0479">Metal-binding</keyword>
<dbReference type="PANTHER" id="PTHR46954">
    <property type="entry name" value="C2H2-TYPE DOMAIN-CONTAINING PROTEIN"/>
    <property type="match status" value="1"/>
</dbReference>
<dbReference type="KEGG" id="dpx:DAPPUDRAFT_105121"/>
<keyword evidence="1" id="KW-0863">Zinc-finger</keyword>
<evidence type="ECO:0000313" key="3">
    <source>
        <dbReference type="EMBL" id="EFX78649.1"/>
    </source>
</evidence>
<dbReference type="PROSITE" id="PS50157">
    <property type="entry name" value="ZINC_FINGER_C2H2_2"/>
    <property type="match status" value="1"/>
</dbReference>
<reference evidence="3 4" key="1">
    <citation type="journal article" date="2011" name="Science">
        <title>The ecoresponsive genome of Daphnia pulex.</title>
        <authorList>
            <person name="Colbourne J.K."/>
            <person name="Pfrender M.E."/>
            <person name="Gilbert D."/>
            <person name="Thomas W.K."/>
            <person name="Tucker A."/>
            <person name="Oakley T.H."/>
            <person name="Tokishita S."/>
            <person name="Aerts A."/>
            <person name="Arnold G.J."/>
            <person name="Basu M.K."/>
            <person name="Bauer D.J."/>
            <person name="Caceres C.E."/>
            <person name="Carmel L."/>
            <person name="Casola C."/>
            <person name="Choi J.H."/>
            <person name="Detter J.C."/>
            <person name="Dong Q."/>
            <person name="Dusheyko S."/>
            <person name="Eads B.D."/>
            <person name="Frohlich T."/>
            <person name="Geiler-Samerotte K.A."/>
            <person name="Gerlach D."/>
            <person name="Hatcher P."/>
            <person name="Jogdeo S."/>
            <person name="Krijgsveld J."/>
            <person name="Kriventseva E.V."/>
            <person name="Kultz D."/>
            <person name="Laforsch C."/>
            <person name="Lindquist E."/>
            <person name="Lopez J."/>
            <person name="Manak J.R."/>
            <person name="Muller J."/>
            <person name="Pangilinan J."/>
            <person name="Patwardhan R.P."/>
            <person name="Pitluck S."/>
            <person name="Pritham E.J."/>
            <person name="Rechtsteiner A."/>
            <person name="Rho M."/>
            <person name="Rogozin I.B."/>
            <person name="Sakarya O."/>
            <person name="Salamov A."/>
            <person name="Schaack S."/>
            <person name="Shapiro H."/>
            <person name="Shiga Y."/>
            <person name="Skalitzky C."/>
            <person name="Smith Z."/>
            <person name="Souvorov A."/>
            <person name="Sung W."/>
            <person name="Tang Z."/>
            <person name="Tsuchiya D."/>
            <person name="Tu H."/>
            <person name="Vos H."/>
            <person name="Wang M."/>
            <person name="Wolf Y.I."/>
            <person name="Yamagata H."/>
            <person name="Yamada T."/>
            <person name="Ye Y."/>
            <person name="Shaw J.R."/>
            <person name="Andrews J."/>
            <person name="Crease T.J."/>
            <person name="Tang H."/>
            <person name="Lucas S.M."/>
            <person name="Robertson H.M."/>
            <person name="Bork P."/>
            <person name="Koonin E.V."/>
            <person name="Zdobnov E.M."/>
            <person name="Grigoriev I.V."/>
            <person name="Lynch M."/>
            <person name="Boore J.L."/>
        </authorList>
    </citation>
    <scope>NUCLEOTIDE SEQUENCE [LARGE SCALE GENOMIC DNA]</scope>
</reference>
<dbReference type="HOGENOM" id="CLU_620035_0_0_1"/>
<dbReference type="AlphaFoldDB" id="E9GPJ6"/>
<keyword evidence="1" id="KW-0862">Zinc</keyword>
<dbReference type="eggNOG" id="ENOG502QWEQ">
    <property type="taxonomic scope" value="Eukaryota"/>
</dbReference>
<evidence type="ECO:0000313" key="4">
    <source>
        <dbReference type="Proteomes" id="UP000000305"/>
    </source>
</evidence>
<dbReference type="Proteomes" id="UP000000305">
    <property type="component" value="Unassembled WGS sequence"/>
</dbReference>
<evidence type="ECO:0000256" key="1">
    <source>
        <dbReference type="PROSITE-ProRule" id="PRU00042"/>
    </source>
</evidence>
<dbReference type="OrthoDB" id="2433005at2759"/>
<organism evidence="3 4">
    <name type="scientific">Daphnia pulex</name>
    <name type="common">Water flea</name>
    <dbReference type="NCBI Taxonomy" id="6669"/>
    <lineage>
        <taxon>Eukaryota</taxon>
        <taxon>Metazoa</taxon>
        <taxon>Ecdysozoa</taxon>
        <taxon>Arthropoda</taxon>
        <taxon>Crustacea</taxon>
        <taxon>Branchiopoda</taxon>
        <taxon>Diplostraca</taxon>
        <taxon>Cladocera</taxon>
        <taxon>Anomopoda</taxon>
        <taxon>Daphniidae</taxon>
        <taxon>Daphnia</taxon>
    </lineage>
</organism>
<dbReference type="InterPro" id="IPR013087">
    <property type="entry name" value="Znf_C2H2_type"/>
</dbReference>
<keyword evidence="4" id="KW-1185">Reference proteome</keyword>
<protein>
    <recommendedName>
        <fullName evidence="2">C2H2-type domain-containing protein</fullName>
    </recommendedName>
</protein>
<sequence>MELEDRYGVYNSLSTLRVIEVILEVTLPGLRVPKKNESVALTFKNSPWQNGHKLIPSVIAGIEIGREGLGKPDFVGYSGPTYTAIRSGKHSFSTALVHGLDFNRLLDLHQFYSITKTGSEKYVKPVVIFTVDGGPHENPRYRKVIADAIHQFFTHNFDALFVATNSPGRSAYNQLEKLLTLDWNRKILDLPGVLSDVWSDVKIYGFPTVAEYIDPAKSELNLQHLKSKDQKWFAEHFRTSQYFTQIVKCQEPSCFLATRSSYFSIFPSRFLPSPIPLYQTLDGLKAPERVDFDSHKFPSLFVYYQNLNRDVLPRSTRGLAVLPYDFYCSSVQSQLLERMCKVCSLYFASKVMLKSHLVIHKADPPVNVSTRITPIRVATRRQREMMAIIALNENGPEQADWIDVDDLDLQGIPVLLEISDEEPSILPFCSIEEHLSLPWEEE</sequence>
<evidence type="ECO:0000259" key="2">
    <source>
        <dbReference type="PROSITE" id="PS50157"/>
    </source>
</evidence>
<dbReference type="PhylomeDB" id="E9GPJ6"/>
<dbReference type="GO" id="GO:0008270">
    <property type="term" value="F:zinc ion binding"/>
    <property type="evidence" value="ECO:0007669"/>
    <property type="project" value="UniProtKB-KW"/>
</dbReference>
<feature type="domain" description="C2H2-type" evidence="2">
    <location>
        <begin position="338"/>
        <end position="365"/>
    </location>
</feature>
<gene>
    <name evidence="3" type="ORF">DAPPUDRAFT_105121</name>
</gene>
<dbReference type="PROSITE" id="PS00028">
    <property type="entry name" value="ZINC_FINGER_C2H2_1"/>
    <property type="match status" value="1"/>
</dbReference>